<keyword evidence="3" id="KW-1185">Reference proteome</keyword>
<protein>
    <submittedName>
        <fullName evidence="2">Uncharacterized protein</fullName>
    </submittedName>
</protein>
<accession>A0A9N9YGM0</accession>
<organism evidence="2 3">
    <name type="scientific">Clonostachys rhizophaga</name>
    <dbReference type="NCBI Taxonomy" id="160324"/>
    <lineage>
        <taxon>Eukaryota</taxon>
        <taxon>Fungi</taxon>
        <taxon>Dikarya</taxon>
        <taxon>Ascomycota</taxon>
        <taxon>Pezizomycotina</taxon>
        <taxon>Sordariomycetes</taxon>
        <taxon>Hypocreomycetidae</taxon>
        <taxon>Hypocreales</taxon>
        <taxon>Bionectriaceae</taxon>
        <taxon>Clonostachys</taxon>
    </lineage>
</organism>
<evidence type="ECO:0000313" key="3">
    <source>
        <dbReference type="Proteomes" id="UP000696573"/>
    </source>
</evidence>
<feature type="region of interest" description="Disordered" evidence="1">
    <location>
        <begin position="106"/>
        <end position="134"/>
    </location>
</feature>
<proteinExistence type="predicted"/>
<gene>
    <name evidence="2" type="ORF">CRHIZ90672A_00014601</name>
</gene>
<dbReference type="Proteomes" id="UP000696573">
    <property type="component" value="Unassembled WGS sequence"/>
</dbReference>
<evidence type="ECO:0000256" key="1">
    <source>
        <dbReference type="SAM" id="MobiDB-lite"/>
    </source>
</evidence>
<name>A0A9N9YGM0_9HYPO</name>
<comment type="caution">
    <text evidence="2">The sequence shown here is derived from an EMBL/GenBank/DDBJ whole genome shotgun (WGS) entry which is preliminary data.</text>
</comment>
<dbReference type="OrthoDB" id="5194044at2759"/>
<sequence length="508" mass="56133">MCLPCFQWAWARYEDPLDAVAELPEHAAWVPTGNNCWALQRTVGDCLLLKRENSDVRSIVPARFVRHSSFPLTYPPPLPPPLTPLQPKNHLFSLCTFFSLSYHPQEMPDPGAGHKSPKTPRRVKTPSADPSSRHVHFQTTTAGETAQAAAKLNNLQANIADNKAPAPATEAAATPTQPTSFPALVPPSSLGPGQWFTSTNASQSVSFPQQQQQAQNATVQVALTPNLTPNLTQHADRAHTHLQPVTYIYPPTQQSYLVQQKTTAMAADYQNTCPPPMGLNFQPPVPDTSMGPMNHLYVPRFDGGVVPVGNVAVRYPSSSFINCAPVNTTMLANVPMPQQYPMNRPYYYYVSRSVDVCSSQPVNGVPVQQPTYVVQPQAGYVQQPVMLNGQPMMTAGPQVQQAFIPAGQAVIGGQPPIIAGNPVPAPEFPGLGRTQGEEILRQNQFAHQNRLFEPQDFKPADDDPSRFYYVRELDGNWTQRNRFSIDHMGDCRWYVTDEGWFYAVRLPN</sequence>
<evidence type="ECO:0000313" key="2">
    <source>
        <dbReference type="EMBL" id="CAH0022958.1"/>
    </source>
</evidence>
<dbReference type="EMBL" id="CABFNQ020000688">
    <property type="protein sequence ID" value="CAH0022958.1"/>
    <property type="molecule type" value="Genomic_DNA"/>
</dbReference>
<feature type="compositionally biased region" description="Basic residues" evidence="1">
    <location>
        <begin position="115"/>
        <end position="124"/>
    </location>
</feature>
<dbReference type="AlphaFoldDB" id="A0A9N9YGM0"/>
<reference evidence="2" key="1">
    <citation type="submission" date="2021-10" db="EMBL/GenBank/DDBJ databases">
        <authorList>
            <person name="Piombo E."/>
        </authorList>
    </citation>
    <scope>NUCLEOTIDE SEQUENCE</scope>
</reference>